<feature type="signal peptide" evidence="11">
    <location>
        <begin position="1"/>
        <end position="22"/>
    </location>
</feature>
<dbReference type="PRINTS" id="PR00793">
    <property type="entry name" value="PROAMNOPTASE"/>
</dbReference>
<dbReference type="InterPro" id="IPR005944">
    <property type="entry name" value="Pro_iminopeptidase"/>
</dbReference>
<evidence type="ECO:0000256" key="8">
    <source>
        <dbReference type="ARBA" id="ARBA00022670"/>
    </source>
</evidence>
<dbReference type="SUPFAM" id="SSF53474">
    <property type="entry name" value="alpha/beta-Hydrolases"/>
    <property type="match status" value="1"/>
</dbReference>
<dbReference type="PANTHER" id="PTHR43722:SF1">
    <property type="entry name" value="PROLINE IMINOPEPTIDASE"/>
    <property type="match status" value="1"/>
</dbReference>
<feature type="domain" description="AB hydrolase-1" evidence="12">
    <location>
        <begin position="77"/>
        <end position="351"/>
    </location>
</feature>
<dbReference type="Gene3D" id="3.40.50.1820">
    <property type="entry name" value="alpha/beta hydrolase"/>
    <property type="match status" value="1"/>
</dbReference>
<evidence type="ECO:0000313" key="14">
    <source>
        <dbReference type="Proteomes" id="UP001569428"/>
    </source>
</evidence>
<dbReference type="PANTHER" id="PTHR43722">
    <property type="entry name" value="PROLINE IMINOPEPTIDASE"/>
    <property type="match status" value="1"/>
</dbReference>
<reference evidence="13 14" key="1">
    <citation type="submission" date="2024-08" db="EMBL/GenBank/DDBJ databases">
        <authorList>
            <person name="Ishaq N."/>
        </authorList>
    </citation>
    <scope>NUCLEOTIDE SEQUENCE [LARGE SCALE GENOMIC DNA]</scope>
    <source>
        <strain evidence="13 14">DSM 18651</strain>
    </source>
</reference>
<keyword evidence="8" id="KW-0645">Protease</keyword>
<gene>
    <name evidence="13" type="ORF">ACCI49_19685</name>
</gene>
<sequence>MKNIRLCFLALFTIATSGYVAAASNARQETACCAQAADIISELHSIVAPGGIEIEEALRIGGIKQFVSVRGRDSNNPVLLVIHGGPGWVSSPISWWVSQGWDEYFTVIHWDQRGAGKTYTINDPDVVAPTMTRQRMDADVDEIVQWARSRFDKDRIFVLGHSWGSILGLALAERHPEWLHAYIGVGQAIDFYESERRGWRWTLNQAKAANNSKAIEELASLSPYAVKETRPLLEELLLQRKWLNHYGGAAYKRADAGFESAAFRLSPIHSVEDVSLIFEAQKFSMTHLLGAAMEVNFGSLNCLETPMFLFLGRHDYNVSSTLAAEWSRALESPYKEVVWFEHSAHEILAEEPGKVFITLVEKVLPIATDTSGFIKGSSGNANLRCNAPRKMTRIEKR</sequence>
<keyword evidence="11" id="KW-0732">Signal</keyword>
<dbReference type="EC" id="3.4.11.5" evidence="4"/>
<evidence type="ECO:0000256" key="2">
    <source>
        <dbReference type="ARBA" id="ARBA00004496"/>
    </source>
</evidence>
<evidence type="ECO:0000256" key="10">
    <source>
        <dbReference type="ARBA" id="ARBA00029605"/>
    </source>
</evidence>
<evidence type="ECO:0000313" key="13">
    <source>
        <dbReference type="EMBL" id="MFA0813125.1"/>
    </source>
</evidence>
<dbReference type="InterPro" id="IPR029058">
    <property type="entry name" value="AB_hydrolase_fold"/>
</dbReference>
<dbReference type="Pfam" id="PF00561">
    <property type="entry name" value="Abhydrolase_1"/>
    <property type="match status" value="1"/>
</dbReference>
<evidence type="ECO:0000256" key="1">
    <source>
        <dbReference type="ARBA" id="ARBA00001585"/>
    </source>
</evidence>
<dbReference type="InterPro" id="IPR002410">
    <property type="entry name" value="Peptidase_S33"/>
</dbReference>
<evidence type="ECO:0000256" key="9">
    <source>
        <dbReference type="ARBA" id="ARBA00022801"/>
    </source>
</evidence>
<protein>
    <recommendedName>
        <fullName evidence="5">Proline iminopeptidase</fullName>
        <ecNumber evidence="4">3.4.11.5</ecNumber>
    </recommendedName>
    <alternativeName>
        <fullName evidence="10">Prolyl aminopeptidase</fullName>
    </alternativeName>
</protein>
<comment type="similarity">
    <text evidence="3">Belongs to the peptidase S33 family.</text>
</comment>
<evidence type="ECO:0000256" key="6">
    <source>
        <dbReference type="ARBA" id="ARBA00022438"/>
    </source>
</evidence>
<comment type="catalytic activity">
    <reaction evidence="1">
        <text>Release of N-terminal proline from a peptide.</text>
        <dbReference type="EC" id="3.4.11.5"/>
    </reaction>
</comment>
<dbReference type="EMBL" id="JBGMEK010000072">
    <property type="protein sequence ID" value="MFA0813125.1"/>
    <property type="molecule type" value="Genomic_DNA"/>
</dbReference>
<name>A0ABV4P418_9GAMM</name>
<keyword evidence="9 13" id="KW-0378">Hydrolase</keyword>
<proteinExistence type="inferred from homology"/>
<dbReference type="RefSeq" id="WP_371840888.1">
    <property type="nucleotide sequence ID" value="NZ_JBGMEK010000072.1"/>
</dbReference>
<dbReference type="InterPro" id="IPR000073">
    <property type="entry name" value="AB_hydrolase_1"/>
</dbReference>
<feature type="chain" id="PRO_5047105268" description="Proline iminopeptidase" evidence="11">
    <location>
        <begin position="23"/>
        <end position="397"/>
    </location>
</feature>
<dbReference type="GO" id="GO:0016787">
    <property type="term" value="F:hydrolase activity"/>
    <property type="evidence" value="ECO:0007669"/>
    <property type="project" value="UniProtKB-KW"/>
</dbReference>
<evidence type="ECO:0000256" key="3">
    <source>
        <dbReference type="ARBA" id="ARBA00010088"/>
    </source>
</evidence>
<keyword evidence="7" id="KW-0963">Cytoplasm</keyword>
<dbReference type="Proteomes" id="UP001569428">
    <property type="component" value="Unassembled WGS sequence"/>
</dbReference>
<evidence type="ECO:0000256" key="11">
    <source>
        <dbReference type="SAM" id="SignalP"/>
    </source>
</evidence>
<evidence type="ECO:0000256" key="7">
    <source>
        <dbReference type="ARBA" id="ARBA00022490"/>
    </source>
</evidence>
<evidence type="ECO:0000256" key="5">
    <source>
        <dbReference type="ARBA" id="ARBA00021843"/>
    </source>
</evidence>
<keyword evidence="14" id="KW-1185">Reference proteome</keyword>
<evidence type="ECO:0000259" key="12">
    <source>
        <dbReference type="Pfam" id="PF00561"/>
    </source>
</evidence>
<keyword evidence="6" id="KW-0031">Aminopeptidase</keyword>
<evidence type="ECO:0000256" key="4">
    <source>
        <dbReference type="ARBA" id="ARBA00012568"/>
    </source>
</evidence>
<organism evidence="13 14">
    <name type="scientific">Microbulbifer epialgicus</name>
    <dbReference type="NCBI Taxonomy" id="393907"/>
    <lineage>
        <taxon>Bacteria</taxon>
        <taxon>Pseudomonadati</taxon>
        <taxon>Pseudomonadota</taxon>
        <taxon>Gammaproteobacteria</taxon>
        <taxon>Cellvibrionales</taxon>
        <taxon>Microbulbiferaceae</taxon>
        <taxon>Microbulbifer</taxon>
    </lineage>
</organism>
<comment type="caution">
    <text evidence="13">The sequence shown here is derived from an EMBL/GenBank/DDBJ whole genome shotgun (WGS) entry which is preliminary data.</text>
</comment>
<accession>A0ABV4P418</accession>
<comment type="subcellular location">
    <subcellularLocation>
        <location evidence="2">Cytoplasm</location>
    </subcellularLocation>
</comment>